<evidence type="ECO:0000256" key="2">
    <source>
        <dbReference type="ARBA" id="ARBA00022723"/>
    </source>
</evidence>
<dbReference type="InterPro" id="IPR015991">
    <property type="entry name" value="TatD/YcfH-like"/>
</dbReference>
<dbReference type="RefSeq" id="WP_194453352.1">
    <property type="nucleotide sequence ID" value="NZ_CP063849.1"/>
</dbReference>
<dbReference type="InterPro" id="IPR001130">
    <property type="entry name" value="TatD-like"/>
</dbReference>
<reference evidence="5 6" key="1">
    <citation type="submission" date="2020-10" db="EMBL/GenBank/DDBJ databases">
        <title>Complete genome sequence of Paludibaculum fermentans P105T, a facultatively anaerobic acidobacterium capable of dissimilatory Fe(III) reduction.</title>
        <authorList>
            <person name="Dedysh S.N."/>
            <person name="Beletsky A.V."/>
            <person name="Kulichevskaya I.S."/>
            <person name="Mardanov A.V."/>
            <person name="Ravin N.V."/>
        </authorList>
    </citation>
    <scope>NUCLEOTIDE SEQUENCE [LARGE SCALE GENOMIC DNA]</scope>
    <source>
        <strain evidence="5 6">P105</strain>
    </source>
</reference>
<dbReference type="Gene3D" id="3.20.20.140">
    <property type="entry name" value="Metal-dependent hydrolases"/>
    <property type="match status" value="1"/>
</dbReference>
<dbReference type="AlphaFoldDB" id="A0A7S7NXM6"/>
<evidence type="ECO:0000256" key="1">
    <source>
        <dbReference type="ARBA" id="ARBA00009275"/>
    </source>
</evidence>
<dbReference type="GO" id="GO:0046872">
    <property type="term" value="F:metal ion binding"/>
    <property type="evidence" value="ECO:0007669"/>
    <property type="project" value="UniProtKB-KW"/>
</dbReference>
<evidence type="ECO:0000313" key="6">
    <source>
        <dbReference type="Proteomes" id="UP000593892"/>
    </source>
</evidence>
<keyword evidence="3 5" id="KW-0378">Hydrolase</keyword>
<dbReference type="PANTHER" id="PTHR46124:SF2">
    <property type="entry name" value="D-AMINOACYL-TRNA DEACYLASE"/>
    <property type="match status" value="1"/>
</dbReference>
<dbReference type="GO" id="GO:0004536">
    <property type="term" value="F:DNA nuclease activity"/>
    <property type="evidence" value="ECO:0007669"/>
    <property type="project" value="InterPro"/>
</dbReference>
<feature type="binding site" evidence="4">
    <location>
        <position position="132"/>
    </location>
    <ligand>
        <name>a divalent metal cation</name>
        <dbReference type="ChEBI" id="CHEBI:60240"/>
        <label>2</label>
    </ligand>
</feature>
<dbReference type="NCBIfam" id="TIGR00010">
    <property type="entry name" value="YchF/TatD family DNA exonuclease"/>
    <property type="match status" value="1"/>
</dbReference>
<feature type="binding site" evidence="4">
    <location>
        <position position="157"/>
    </location>
    <ligand>
        <name>a divalent metal cation</name>
        <dbReference type="ChEBI" id="CHEBI:60240"/>
        <label>2</label>
    </ligand>
</feature>
<dbReference type="EMBL" id="CP063849">
    <property type="protein sequence ID" value="QOY91698.1"/>
    <property type="molecule type" value="Genomic_DNA"/>
</dbReference>
<dbReference type="GO" id="GO:0005829">
    <property type="term" value="C:cytosol"/>
    <property type="evidence" value="ECO:0007669"/>
    <property type="project" value="TreeGrafter"/>
</dbReference>
<name>A0A7S7NXM6_PALFE</name>
<feature type="binding site" evidence="4">
    <location>
        <position position="10"/>
    </location>
    <ligand>
        <name>a divalent metal cation</name>
        <dbReference type="ChEBI" id="CHEBI:60240"/>
        <label>1</label>
    </ligand>
</feature>
<evidence type="ECO:0000256" key="3">
    <source>
        <dbReference type="ARBA" id="ARBA00022801"/>
    </source>
</evidence>
<dbReference type="GO" id="GO:0016788">
    <property type="term" value="F:hydrolase activity, acting on ester bonds"/>
    <property type="evidence" value="ECO:0007669"/>
    <property type="project" value="InterPro"/>
</dbReference>
<dbReference type="PROSITE" id="PS01091">
    <property type="entry name" value="TATD_3"/>
    <property type="match status" value="1"/>
</dbReference>
<dbReference type="CDD" id="cd01310">
    <property type="entry name" value="TatD_DNAse"/>
    <property type="match status" value="1"/>
</dbReference>
<dbReference type="SUPFAM" id="SSF51556">
    <property type="entry name" value="Metallo-dependent hydrolases"/>
    <property type="match status" value="1"/>
</dbReference>
<organism evidence="5 6">
    <name type="scientific">Paludibaculum fermentans</name>
    <dbReference type="NCBI Taxonomy" id="1473598"/>
    <lineage>
        <taxon>Bacteria</taxon>
        <taxon>Pseudomonadati</taxon>
        <taxon>Acidobacteriota</taxon>
        <taxon>Terriglobia</taxon>
        <taxon>Bryobacterales</taxon>
        <taxon>Bryobacteraceae</taxon>
        <taxon>Paludibaculum</taxon>
    </lineage>
</organism>
<dbReference type="Proteomes" id="UP000593892">
    <property type="component" value="Chromosome"/>
</dbReference>
<accession>A0A7S7NXM6</accession>
<feature type="binding site" evidence="4">
    <location>
        <position position="96"/>
    </location>
    <ligand>
        <name>a divalent metal cation</name>
        <dbReference type="ChEBI" id="CHEBI:60240"/>
        <label>1</label>
    </ligand>
</feature>
<feature type="binding site" evidence="4">
    <location>
        <position position="8"/>
    </location>
    <ligand>
        <name>a divalent metal cation</name>
        <dbReference type="ChEBI" id="CHEBI:60240"/>
        <label>1</label>
    </ligand>
</feature>
<evidence type="ECO:0000313" key="5">
    <source>
        <dbReference type="EMBL" id="QOY91698.1"/>
    </source>
</evidence>
<keyword evidence="2 4" id="KW-0479">Metal-binding</keyword>
<dbReference type="KEGG" id="pfer:IRI77_17660"/>
<comment type="similarity">
    <text evidence="1">Belongs to the metallo-dependent hydrolases superfamily. TatD-type hydrolase family.</text>
</comment>
<dbReference type="Pfam" id="PF01026">
    <property type="entry name" value="TatD_DNase"/>
    <property type="match status" value="1"/>
</dbReference>
<dbReference type="InterPro" id="IPR018228">
    <property type="entry name" value="DNase_TatD-rel_CS"/>
</dbReference>
<sequence length="264" mass="29043">MTSLIDSHCHLDGERFAEDRPAVIERARAAGVELMVAIGTGDGPPDLEAGIRLAEAYPFIYATVGVHPHEAAKVTEETWPALIALTAHPKCVAVGEIGLDYHYDFSPRDVQQRVFVRQMEIARAAGQPIIIHTREAWADTVALIREHWAVELGGIFHCFSGGPAEAQEALDLGFHVSFSGIVTFPKATDIHEAARMVPADRILVETDSPYLAPIPYRGKRNEPAYVVETAKRVAELRGVSFEALAEQTSENWRRLCLQAGRRNG</sequence>
<dbReference type="PANTHER" id="PTHR46124">
    <property type="entry name" value="D-AMINOACYL-TRNA DEACYLASE"/>
    <property type="match status" value="1"/>
</dbReference>
<dbReference type="InterPro" id="IPR032466">
    <property type="entry name" value="Metal_Hydrolase"/>
</dbReference>
<dbReference type="PROSITE" id="PS01137">
    <property type="entry name" value="TATD_1"/>
    <property type="match status" value="1"/>
</dbReference>
<dbReference type="PIRSF" id="PIRSF005902">
    <property type="entry name" value="DNase_TatD"/>
    <property type="match status" value="1"/>
</dbReference>
<dbReference type="FunFam" id="3.20.20.140:FF:000005">
    <property type="entry name" value="TatD family hydrolase"/>
    <property type="match status" value="1"/>
</dbReference>
<protein>
    <submittedName>
        <fullName evidence="5">TatD family hydrolase</fullName>
    </submittedName>
</protein>
<proteinExistence type="inferred from homology"/>
<keyword evidence="6" id="KW-1185">Reference proteome</keyword>
<evidence type="ECO:0000256" key="4">
    <source>
        <dbReference type="PIRSR" id="PIRSR005902-1"/>
    </source>
</evidence>
<gene>
    <name evidence="5" type="ORF">IRI77_17660</name>
</gene>
<feature type="binding site" evidence="4">
    <location>
        <position position="207"/>
    </location>
    <ligand>
        <name>a divalent metal cation</name>
        <dbReference type="ChEBI" id="CHEBI:60240"/>
        <label>1</label>
    </ligand>
</feature>